<feature type="region of interest" description="Disordered" evidence="2">
    <location>
        <begin position="1492"/>
        <end position="1607"/>
    </location>
</feature>
<reference evidence="4 5" key="1">
    <citation type="journal article" date="2014" name="Nat. Commun.">
        <title>Klebsormidium flaccidum genome reveals primary factors for plant terrestrial adaptation.</title>
        <authorList>
            <person name="Hori K."/>
            <person name="Maruyama F."/>
            <person name="Fujisawa T."/>
            <person name="Togashi T."/>
            <person name="Yamamoto N."/>
            <person name="Seo M."/>
            <person name="Sato S."/>
            <person name="Yamada T."/>
            <person name="Mori H."/>
            <person name="Tajima N."/>
            <person name="Moriyama T."/>
            <person name="Ikeuchi M."/>
            <person name="Watanabe M."/>
            <person name="Wada H."/>
            <person name="Kobayashi K."/>
            <person name="Saito M."/>
            <person name="Masuda T."/>
            <person name="Sasaki-Sekimoto Y."/>
            <person name="Mashiguchi K."/>
            <person name="Awai K."/>
            <person name="Shimojima M."/>
            <person name="Masuda S."/>
            <person name="Iwai M."/>
            <person name="Nobusawa T."/>
            <person name="Narise T."/>
            <person name="Kondo S."/>
            <person name="Saito H."/>
            <person name="Sato R."/>
            <person name="Murakawa M."/>
            <person name="Ihara Y."/>
            <person name="Oshima-Yamada Y."/>
            <person name="Ohtaka K."/>
            <person name="Satoh M."/>
            <person name="Sonobe K."/>
            <person name="Ishii M."/>
            <person name="Ohtani R."/>
            <person name="Kanamori-Sato M."/>
            <person name="Honoki R."/>
            <person name="Miyazaki D."/>
            <person name="Mochizuki H."/>
            <person name="Umetsu J."/>
            <person name="Higashi K."/>
            <person name="Shibata D."/>
            <person name="Kamiya Y."/>
            <person name="Sato N."/>
            <person name="Nakamura Y."/>
            <person name="Tabata S."/>
            <person name="Ida S."/>
            <person name="Kurokawa K."/>
            <person name="Ohta H."/>
        </authorList>
    </citation>
    <scope>NUCLEOTIDE SEQUENCE [LARGE SCALE GENOMIC DNA]</scope>
    <source>
        <strain evidence="4 5">NIES-2285</strain>
    </source>
</reference>
<feature type="compositionally biased region" description="Basic and acidic residues" evidence="2">
    <location>
        <begin position="978"/>
        <end position="991"/>
    </location>
</feature>
<dbReference type="EMBL" id="DF237474">
    <property type="protein sequence ID" value="GAQ89451.1"/>
    <property type="molecule type" value="Genomic_DNA"/>
</dbReference>
<dbReference type="OMA" id="NDASMIH"/>
<feature type="compositionally biased region" description="Pro residues" evidence="2">
    <location>
        <begin position="1336"/>
        <end position="1345"/>
    </location>
</feature>
<feature type="compositionally biased region" description="Basic and acidic residues" evidence="2">
    <location>
        <begin position="1080"/>
        <end position="1089"/>
    </location>
</feature>
<dbReference type="Proteomes" id="UP000054558">
    <property type="component" value="Unassembled WGS sequence"/>
</dbReference>
<protein>
    <recommendedName>
        <fullName evidence="3">CCHC-type domain-containing protein</fullName>
    </recommendedName>
</protein>
<feature type="compositionally biased region" description="Low complexity" evidence="2">
    <location>
        <begin position="348"/>
        <end position="372"/>
    </location>
</feature>
<feature type="compositionally biased region" description="Pro residues" evidence="2">
    <location>
        <begin position="1495"/>
        <end position="1505"/>
    </location>
</feature>
<evidence type="ECO:0000313" key="4">
    <source>
        <dbReference type="EMBL" id="GAQ89451.1"/>
    </source>
</evidence>
<feature type="region of interest" description="Disordered" evidence="2">
    <location>
        <begin position="978"/>
        <end position="1155"/>
    </location>
</feature>
<feature type="compositionally biased region" description="Low complexity" evidence="2">
    <location>
        <begin position="805"/>
        <end position="814"/>
    </location>
</feature>
<sequence>MQPQQDGSPEPPYWTRSQGPAPAAPPEEDRSSAVRALGESSTLSSSATGELESSTSIPLSGRPNEPVIWASSVFGWEDTFEMEDTGYVSSRSTAATFHFLRELCRKNGKETTGREVTEKALKSLRPEIRKALEGDVLNHPRRDRSPRRHDDRRAKGKGKGKQAFAATAAPTKGTGFQGACYNCGEHGHTRAECTKEPKGGGSMRKPGAYCGHCKRRDSHTDNECWEKHPDKRPEKWKQPRAGGPARPAYAAAEVGGEDDPMSPDFDPLTTWGAHLLGQATGVDVMAVGTPEDYPEVRPSTMAQRDTEPAARARTEAERMRAKASKDRLRRGGPPPAFRPQGERPPPDQGAGEAAPPATAEAAEGPGPAQTGPVQRLLPSFGECPVTDPRYQGAEDLERAGVQPHLLAEPTGGGGSSSGDEAEEEGSEEEGEDAEGAAGEATKEDYGVEDMGDAADLTPAERAMRTIPARYRYFPPAQLPTMAEVYLQKHIALMEENFRADPKGNPDREDHRNPGWHKTPRWSNFKPEELEAYILWHGRWLVTYEQHAHRRLHVGETVAAQDAYVLSALGAAQRGLRAYFRDCNESQLTNPDLRMIVNIHEWLMEPPVDRPEDDYAVNLGPPPEEELTRPAKATPHGTRLRVPLSLLQAYFTQRYGTNWVEGFLQNRVVNYPEGMPNRPTPCHDYKLPSTGPLSEGPVTPESVPIKAKVKPATKARPNTPPGLRILVRDAWKDTEPDGSNQPHGRIWREPTPPPTAEDRGGTTPAEGGAGKERGKKRPAGAAAAGGGQPRGSKVPKKVPESTGPEASAAASSAAAKGKAREPTPEEPTEEEETEEEMNERLGEEIAERVRYMYSIHTRNPEFYEGVTTAELVAMYINLSAEEVRTEEGRRMHQTLVYHQMQAEIDLVEGNSEQHPIEEMLQLDNITAAAPLTQETLQQYLALAPEQRLNLRGYNLYSKFLRLRAQELREGFADEIAQHREEEQREEEQRDQRPSTPPATTQTFPVAKRTAIPIPPITAGPSIPVGQKRRAATPPEMEERPRKVAAEDTRDAEGVLTGSRSEAAKVPAADTVSVPAAGGGDQQEKKEEKSAETGAEGPEEPGAEEETGEEGQGSGPSTGQVSGAGGAKPGGKTKTQPGEAGRQHGVPTTSLSEPTSELEQALAAVTMVTMSTSSHSSKLQVAMGTGSFIALPTTSIETFDTSDLTPVPSDTPSTWEHVAADLGETVRALYPNGPEENQLMQAVADEAGYPPLHAVGGQELTRILVEDLRRTYPNNPEVAAVMVDDPGEVTRRTAQRLHDYRKERGLAAAAHTEAQELEAAEEAKKAGKVKAKVGEEVPPTPEKPPGPGAADGVPAAQGAQPEGGVAEELPAAPEKDQGEGAAGGAGRVVPEAVIAAPVSSRPPVPAAPASATPVTLALAMAGRAGLAAPVAKRPPVPTDVVVRVGDVSISWDESIGQAVNRASNAIVRNILPHYLRGPNLTAFVAAHLYEELRRRPPGVPTPPPVPPAKGEEQERQSPGPTDEHPQREQPRRDHPEGDGGGTGGQPAPAPAAAPGAGGHQAQGPKAGTQGGQNAGGAAPGGAGERAAREPAISRAPARPTRLRRCITPE</sequence>
<accession>A0A1Y1IJY5</accession>
<feature type="region of interest" description="Disordered" evidence="2">
    <location>
        <begin position="289"/>
        <end position="459"/>
    </location>
</feature>
<dbReference type="PROSITE" id="PS50158">
    <property type="entry name" value="ZF_CCHC"/>
    <property type="match status" value="1"/>
</dbReference>
<feature type="compositionally biased region" description="Polar residues" evidence="2">
    <location>
        <begin position="39"/>
        <end position="58"/>
    </location>
</feature>
<dbReference type="GO" id="GO:0003676">
    <property type="term" value="F:nucleic acid binding"/>
    <property type="evidence" value="ECO:0007669"/>
    <property type="project" value="InterPro"/>
</dbReference>
<dbReference type="InterPro" id="IPR001878">
    <property type="entry name" value="Znf_CCHC"/>
</dbReference>
<feature type="compositionally biased region" description="Gly residues" evidence="2">
    <location>
        <begin position="1108"/>
        <end position="1127"/>
    </location>
</feature>
<feature type="compositionally biased region" description="Acidic residues" evidence="2">
    <location>
        <begin position="419"/>
        <end position="434"/>
    </location>
</feature>
<feature type="region of interest" description="Disordered" evidence="2">
    <location>
        <begin position="732"/>
        <end position="839"/>
    </location>
</feature>
<feature type="compositionally biased region" description="Low complexity" evidence="2">
    <location>
        <begin position="1346"/>
        <end position="1358"/>
    </location>
</feature>
<feature type="compositionally biased region" description="Basic residues" evidence="2">
    <location>
        <begin position="1598"/>
        <end position="1607"/>
    </location>
</feature>
<proteinExistence type="predicted"/>
<dbReference type="GO" id="GO:0008270">
    <property type="term" value="F:zinc ion binding"/>
    <property type="evidence" value="ECO:0007669"/>
    <property type="project" value="UniProtKB-KW"/>
</dbReference>
<evidence type="ECO:0000256" key="1">
    <source>
        <dbReference type="PROSITE-ProRule" id="PRU00047"/>
    </source>
</evidence>
<feature type="domain" description="CCHC-type" evidence="3">
    <location>
        <begin position="180"/>
        <end position="195"/>
    </location>
</feature>
<keyword evidence="5" id="KW-1185">Reference proteome</keyword>
<feature type="compositionally biased region" description="Polar residues" evidence="2">
    <location>
        <begin position="1144"/>
        <end position="1155"/>
    </location>
</feature>
<keyword evidence="1" id="KW-0863">Zinc-finger</keyword>
<feature type="region of interest" description="Disordered" evidence="2">
    <location>
        <begin position="1308"/>
        <end position="1362"/>
    </location>
</feature>
<dbReference type="Pfam" id="PF00098">
    <property type="entry name" value="zf-CCHC"/>
    <property type="match status" value="1"/>
</dbReference>
<feature type="region of interest" description="Disordered" evidence="2">
    <location>
        <begin position="1"/>
        <end position="64"/>
    </location>
</feature>
<feature type="compositionally biased region" description="Gly residues" evidence="2">
    <location>
        <begin position="1566"/>
        <end position="1581"/>
    </location>
</feature>
<feature type="compositionally biased region" description="Basic and acidic residues" evidence="2">
    <location>
        <begin position="304"/>
        <end position="326"/>
    </location>
</feature>
<keyword evidence="1" id="KW-0862">Zinc</keyword>
<evidence type="ECO:0000313" key="5">
    <source>
        <dbReference type="Proteomes" id="UP000054558"/>
    </source>
</evidence>
<dbReference type="SMART" id="SM00343">
    <property type="entry name" value="ZnF_C2HC"/>
    <property type="match status" value="1"/>
</dbReference>
<feature type="region of interest" description="Disordered" evidence="2">
    <location>
        <begin position="220"/>
        <end position="246"/>
    </location>
</feature>
<keyword evidence="1" id="KW-0479">Metal-binding</keyword>
<name>A0A1Y1IJY5_KLENI</name>
<feature type="compositionally biased region" description="Basic and acidic residues" evidence="2">
    <location>
        <begin position="220"/>
        <end position="237"/>
    </location>
</feature>
<evidence type="ECO:0000256" key="2">
    <source>
        <dbReference type="SAM" id="MobiDB-lite"/>
    </source>
</evidence>
<organism evidence="4 5">
    <name type="scientific">Klebsormidium nitens</name>
    <name type="common">Green alga</name>
    <name type="synonym">Ulothrix nitens</name>
    <dbReference type="NCBI Taxonomy" id="105231"/>
    <lineage>
        <taxon>Eukaryota</taxon>
        <taxon>Viridiplantae</taxon>
        <taxon>Streptophyta</taxon>
        <taxon>Klebsormidiophyceae</taxon>
        <taxon>Klebsormidiales</taxon>
        <taxon>Klebsormidiaceae</taxon>
        <taxon>Klebsormidium</taxon>
    </lineage>
</organism>
<feature type="compositionally biased region" description="Basic and acidic residues" evidence="2">
    <location>
        <begin position="1507"/>
        <end position="1535"/>
    </location>
</feature>
<dbReference type="OrthoDB" id="9398000at2759"/>
<feature type="region of interest" description="Disordered" evidence="2">
    <location>
        <begin position="132"/>
        <end position="167"/>
    </location>
</feature>
<feature type="compositionally biased region" description="Basic and acidic residues" evidence="2">
    <location>
        <begin position="1035"/>
        <end position="1051"/>
    </location>
</feature>
<gene>
    <name evidence="4" type="ORF">KFL_005250020</name>
</gene>
<feature type="compositionally biased region" description="Acidic residues" evidence="2">
    <location>
        <begin position="823"/>
        <end position="836"/>
    </location>
</feature>
<feature type="compositionally biased region" description="Acidic residues" evidence="2">
    <location>
        <begin position="1095"/>
        <end position="1107"/>
    </location>
</feature>
<evidence type="ECO:0000259" key="3">
    <source>
        <dbReference type="PROSITE" id="PS50158"/>
    </source>
</evidence>